<dbReference type="CDD" id="cd05387">
    <property type="entry name" value="BY-kinase"/>
    <property type="match status" value="1"/>
</dbReference>
<keyword evidence="6" id="KW-0067">ATP-binding</keyword>
<dbReference type="InterPro" id="IPR027417">
    <property type="entry name" value="P-loop_NTPase"/>
</dbReference>
<dbReference type="EMBL" id="FNDZ01000002">
    <property type="protein sequence ID" value="SDI40158.1"/>
    <property type="molecule type" value="Genomic_DNA"/>
</dbReference>
<comment type="catalytic activity">
    <reaction evidence="8">
        <text>L-tyrosyl-[protein] + ATP = O-phospho-L-tyrosyl-[protein] + ADP + H(+)</text>
        <dbReference type="Rhea" id="RHEA:10596"/>
        <dbReference type="Rhea" id="RHEA-COMP:10136"/>
        <dbReference type="Rhea" id="RHEA-COMP:20101"/>
        <dbReference type="ChEBI" id="CHEBI:15378"/>
        <dbReference type="ChEBI" id="CHEBI:30616"/>
        <dbReference type="ChEBI" id="CHEBI:46858"/>
        <dbReference type="ChEBI" id="CHEBI:61978"/>
        <dbReference type="ChEBI" id="CHEBI:456216"/>
        <dbReference type="EC" id="2.7.10.2"/>
    </reaction>
</comment>
<evidence type="ECO:0000256" key="6">
    <source>
        <dbReference type="ARBA" id="ARBA00022840"/>
    </source>
</evidence>
<dbReference type="Gene3D" id="3.40.50.300">
    <property type="entry name" value="P-loop containing nucleotide triphosphate hydrolases"/>
    <property type="match status" value="1"/>
</dbReference>
<dbReference type="GO" id="GO:0004715">
    <property type="term" value="F:non-membrane spanning protein tyrosine kinase activity"/>
    <property type="evidence" value="ECO:0007669"/>
    <property type="project" value="UniProtKB-EC"/>
</dbReference>
<evidence type="ECO:0000256" key="8">
    <source>
        <dbReference type="ARBA" id="ARBA00051245"/>
    </source>
</evidence>
<proteinExistence type="inferred from homology"/>
<evidence type="ECO:0000256" key="2">
    <source>
        <dbReference type="ARBA" id="ARBA00011903"/>
    </source>
</evidence>
<name>A0A1G8K9M4_9CLOT</name>
<keyword evidence="4" id="KW-0547">Nucleotide-binding</keyword>
<dbReference type="EC" id="2.7.10.2" evidence="2"/>
<evidence type="ECO:0000256" key="3">
    <source>
        <dbReference type="ARBA" id="ARBA00022679"/>
    </source>
</evidence>
<protein>
    <recommendedName>
        <fullName evidence="2">non-specific protein-tyrosine kinase</fullName>
        <ecNumber evidence="2">2.7.10.2</ecNumber>
    </recommendedName>
</protein>
<evidence type="ECO:0000313" key="10">
    <source>
        <dbReference type="EMBL" id="SDI40158.1"/>
    </source>
</evidence>
<dbReference type="FunFam" id="3.40.50.300:FF:000527">
    <property type="entry name" value="Tyrosine-protein kinase etk"/>
    <property type="match status" value="1"/>
</dbReference>
<evidence type="ECO:0000256" key="7">
    <source>
        <dbReference type="ARBA" id="ARBA00023137"/>
    </source>
</evidence>
<dbReference type="GO" id="GO:0005886">
    <property type="term" value="C:plasma membrane"/>
    <property type="evidence" value="ECO:0007669"/>
    <property type="project" value="TreeGrafter"/>
</dbReference>
<comment type="similarity">
    <text evidence="1">Belongs to the CpsD/CapB family.</text>
</comment>
<dbReference type="InterPro" id="IPR005702">
    <property type="entry name" value="Wzc-like_C"/>
</dbReference>
<dbReference type="Proteomes" id="UP000183255">
    <property type="component" value="Unassembled WGS sequence"/>
</dbReference>
<evidence type="ECO:0000256" key="4">
    <source>
        <dbReference type="ARBA" id="ARBA00022741"/>
    </source>
</evidence>
<dbReference type="InterPro" id="IPR050445">
    <property type="entry name" value="Bact_polysacc_biosynth/exp"/>
</dbReference>
<keyword evidence="3" id="KW-0808">Transferase</keyword>
<dbReference type="GO" id="GO:0005524">
    <property type="term" value="F:ATP binding"/>
    <property type="evidence" value="ECO:0007669"/>
    <property type="project" value="UniProtKB-KW"/>
</dbReference>
<evidence type="ECO:0000259" key="9">
    <source>
        <dbReference type="Pfam" id="PF13614"/>
    </source>
</evidence>
<dbReference type="NCBIfam" id="TIGR01007">
    <property type="entry name" value="eps_fam"/>
    <property type="match status" value="1"/>
</dbReference>
<reference evidence="10 11" key="1">
    <citation type="submission" date="2016-10" db="EMBL/GenBank/DDBJ databases">
        <authorList>
            <person name="de Groot N.N."/>
        </authorList>
    </citation>
    <scope>NUCLEOTIDE SEQUENCE [LARGE SCALE GENOMIC DNA]</scope>
    <source>
        <strain evidence="10 11">CGMCC 1.5058</strain>
    </source>
</reference>
<evidence type="ECO:0000256" key="1">
    <source>
        <dbReference type="ARBA" id="ARBA00007316"/>
    </source>
</evidence>
<dbReference type="RefSeq" id="WP_031577793.1">
    <property type="nucleotide sequence ID" value="NZ_FNDZ01000002.1"/>
</dbReference>
<dbReference type="InterPro" id="IPR025669">
    <property type="entry name" value="AAA_dom"/>
</dbReference>
<dbReference type="PANTHER" id="PTHR32309">
    <property type="entry name" value="TYROSINE-PROTEIN KINASE"/>
    <property type="match status" value="1"/>
</dbReference>
<evidence type="ECO:0000256" key="5">
    <source>
        <dbReference type="ARBA" id="ARBA00022777"/>
    </source>
</evidence>
<organism evidence="10 11">
    <name type="scientific">Proteiniclasticum ruminis</name>
    <dbReference type="NCBI Taxonomy" id="398199"/>
    <lineage>
        <taxon>Bacteria</taxon>
        <taxon>Bacillati</taxon>
        <taxon>Bacillota</taxon>
        <taxon>Clostridia</taxon>
        <taxon>Eubacteriales</taxon>
        <taxon>Clostridiaceae</taxon>
        <taxon>Proteiniclasticum</taxon>
    </lineage>
</organism>
<evidence type="ECO:0000313" key="11">
    <source>
        <dbReference type="Proteomes" id="UP000183255"/>
    </source>
</evidence>
<keyword evidence="7" id="KW-0829">Tyrosine-protein kinase</keyword>
<dbReference type="Pfam" id="PF13614">
    <property type="entry name" value="AAA_31"/>
    <property type="match status" value="1"/>
</dbReference>
<accession>A0A1G8K9M4</accession>
<dbReference type="GO" id="GO:0042802">
    <property type="term" value="F:identical protein binding"/>
    <property type="evidence" value="ECO:0007669"/>
    <property type="project" value="UniProtKB-ARBA"/>
</dbReference>
<gene>
    <name evidence="10" type="ORF">SAMN05421804_102245</name>
</gene>
<keyword evidence="5" id="KW-0418">Kinase</keyword>
<dbReference type="PANTHER" id="PTHR32309:SF13">
    <property type="entry name" value="FERRIC ENTEROBACTIN TRANSPORT PROTEIN FEPE"/>
    <property type="match status" value="1"/>
</dbReference>
<dbReference type="AlphaFoldDB" id="A0A1G8K9M4"/>
<sequence length="236" mass="26271">MKSNLVTLTDSKSVAAEAYRTLRTNIQFSSYDQEVRVITVTSSRPAEGKSTVACNMAITFAENGKKVLLVDTDLRRPTVHKKFKLPNSLGIVNVIMNMEMLHEVVHHDVTEGLDIITSGVIPPNPSELLGSRKFQRFIDEMRDQYDTIILDSPPLLAVTDAQVLTTLSDGTVVVAQHGVTKKDEISQAKDLLEKVKGNILGVVLSQIPPEDNGYYYYYSYEDKKTAAAKNPRRSKK</sequence>
<feature type="domain" description="AAA" evidence="9">
    <location>
        <begin position="36"/>
        <end position="195"/>
    </location>
</feature>
<dbReference type="SUPFAM" id="SSF52540">
    <property type="entry name" value="P-loop containing nucleoside triphosphate hydrolases"/>
    <property type="match status" value="1"/>
</dbReference>